<dbReference type="Proteomes" id="UP000261620">
    <property type="component" value="Unplaced"/>
</dbReference>
<dbReference type="GO" id="GO:0007268">
    <property type="term" value="P:chemical synaptic transmission"/>
    <property type="evidence" value="ECO:0007669"/>
    <property type="project" value="TreeGrafter"/>
</dbReference>
<dbReference type="Pfam" id="PF14649">
    <property type="entry name" value="Spatacsin_C"/>
    <property type="match status" value="1"/>
</dbReference>
<feature type="region of interest" description="Disordered" evidence="1">
    <location>
        <begin position="311"/>
        <end position="353"/>
    </location>
</feature>
<feature type="compositionally biased region" description="Low complexity" evidence="1">
    <location>
        <begin position="315"/>
        <end position="344"/>
    </location>
</feature>
<keyword evidence="4" id="KW-1185">Reference proteome</keyword>
<dbReference type="PANTHER" id="PTHR13650:SF0">
    <property type="entry name" value="SPATACSIN"/>
    <property type="match status" value="1"/>
</dbReference>
<sequence>RMETSEAAQRPESTSTEVCVIPENPHCVDVAEVQKAELAPGGSLLGCLGVGGRLVVWDPADREASPAAVDGLPRPPSSPSRAAMEIRRCSRPTEERRYSCIHVISLIDFWFSAVCELQSARVLSFAAGRCCVLLNCDWLLQLQWQQTEAELQTVSCCNIQLTDRNRHAAMHHCVCRETLFILCSTGLISVFNIWDGVLLATVDLPAYLSSRPADDDLILTSSSGSSCSFCLLQVSADLSTAVAVTQSHAAVAVDLDHYFRYGVPEREKHKYREIHNQDSLQSSGCSVAALGSGFSPDRSWEARLNSLYSRAQQTPSSSSHAARPSWSSSLHQLASHQAQSSAHSRAPPGGATVAFSVPESSAASQLSVSEFSAQLTFISPGNKRTTAALWDLESGSLSYHRAEGEAAPVQRCGEKQHRLLLKKTGVFQVLFSVSQQDLLSRLMLFGSAATVDAVCHLNSWGRCSIPVHALHAGLKNRQLDMVDFYLKSKENLLKPAAESARSLTHRVQELRPALDLLCSAVRDSHSEAQSRQFSEQLLSITMCFVSAQVRSVLINAPDEDADVRSCVDVLDRYVAELRRYMQRFPWPAGGDASGADSADPVPEEAQEDEWAQLPTEEVVRQSVLTNQIPRAQAVLRRRSRPERRLSALRMEGLRQVFSCLQRRDLRTAVTLLTNMGFSVKKQLHSICLYTDDKDLREFVFPLSTNLSLLVCRLVQMVCRMPGGGEELLEELVGQKRSKKEGALWRNLRLDWVRNWDPSCRTAIQLSRLQHTELTSCDSAVLWHYLTSLHDQRRAVSWIDGNGEASGDPRWPELIPELVSGFTVCSTYMKENILDLLARYKLHFHPKLLEILNTVPLRELSCIAELLIVAHDCFSLTCNMEGIVRVLQAARFLSHTFLFPGEHFSLLVRLLTGIGRYNEMTYVFDLLHQSHRFEMLLRKKVDSSNLKTALLDYLKRCLPADSEKHNMVALCFSMRREIGENHEIAARTQLKMIESQAWVITPELKSSLVKVLGLLKDAAESFSKDSCVRQASRCVRMAKLVALQLHFLNQESDLRVINLRPAELLDAVVSLPRCYQVFVLSEAYSYSPDWAEILYQKVVLNGDFVYLEELRRHRPLTSGLFEDIFTKLQGAPSSATANVKRLLTHCDDVYTRYRLAYQQRLYDVTKTLLEDAKTASYLNDRLTGNGRTS</sequence>
<dbReference type="GO" id="GO:0008088">
    <property type="term" value="P:axo-dendritic transport"/>
    <property type="evidence" value="ECO:0007669"/>
    <property type="project" value="TreeGrafter"/>
</dbReference>
<dbReference type="GO" id="GO:0045202">
    <property type="term" value="C:synapse"/>
    <property type="evidence" value="ECO:0007669"/>
    <property type="project" value="TreeGrafter"/>
</dbReference>
<dbReference type="PANTHER" id="PTHR13650">
    <property type="entry name" value="SPATACSIN"/>
    <property type="match status" value="1"/>
</dbReference>
<dbReference type="InterPro" id="IPR028103">
    <property type="entry name" value="Spatacsin"/>
</dbReference>
<protein>
    <recommendedName>
        <fullName evidence="2">Spatacsin C-terminal domain-containing protein</fullName>
    </recommendedName>
</protein>
<organism evidence="3 4">
    <name type="scientific">Mola mola</name>
    <name type="common">Ocean sunfish</name>
    <name type="synonym">Tetraodon mola</name>
    <dbReference type="NCBI Taxonomy" id="94237"/>
    <lineage>
        <taxon>Eukaryota</taxon>
        <taxon>Metazoa</taxon>
        <taxon>Chordata</taxon>
        <taxon>Craniata</taxon>
        <taxon>Vertebrata</taxon>
        <taxon>Euteleostomi</taxon>
        <taxon>Actinopterygii</taxon>
        <taxon>Neopterygii</taxon>
        <taxon>Teleostei</taxon>
        <taxon>Neoteleostei</taxon>
        <taxon>Acanthomorphata</taxon>
        <taxon>Eupercaria</taxon>
        <taxon>Tetraodontiformes</taxon>
        <taxon>Molidae</taxon>
        <taxon>Mola</taxon>
    </lineage>
</organism>
<feature type="compositionally biased region" description="Low complexity" evidence="1">
    <location>
        <begin position="588"/>
        <end position="599"/>
    </location>
</feature>
<dbReference type="GO" id="GO:0005737">
    <property type="term" value="C:cytoplasm"/>
    <property type="evidence" value="ECO:0007669"/>
    <property type="project" value="TreeGrafter"/>
</dbReference>
<evidence type="ECO:0000313" key="4">
    <source>
        <dbReference type="Proteomes" id="UP000261620"/>
    </source>
</evidence>
<evidence type="ECO:0000256" key="1">
    <source>
        <dbReference type="SAM" id="MobiDB-lite"/>
    </source>
</evidence>
<dbReference type="GO" id="GO:0030424">
    <property type="term" value="C:axon"/>
    <property type="evidence" value="ECO:0007669"/>
    <property type="project" value="TreeGrafter"/>
</dbReference>
<name>A0A3Q3XKL6_MOLML</name>
<proteinExistence type="predicted"/>
<dbReference type="GO" id="GO:0030425">
    <property type="term" value="C:dendrite"/>
    <property type="evidence" value="ECO:0007669"/>
    <property type="project" value="TreeGrafter"/>
</dbReference>
<dbReference type="AlphaFoldDB" id="A0A3Q3XKL6"/>
<dbReference type="InterPro" id="IPR028107">
    <property type="entry name" value="Spatacsin_C_dom"/>
</dbReference>
<evidence type="ECO:0000259" key="2">
    <source>
        <dbReference type="Pfam" id="PF14649"/>
    </source>
</evidence>
<dbReference type="GO" id="GO:0048489">
    <property type="term" value="P:synaptic vesicle transport"/>
    <property type="evidence" value="ECO:0007669"/>
    <property type="project" value="TreeGrafter"/>
</dbReference>
<evidence type="ECO:0000313" key="3">
    <source>
        <dbReference type="Ensembl" id="ENSMMOP00000024301.1"/>
    </source>
</evidence>
<reference evidence="3" key="1">
    <citation type="submission" date="2025-08" db="UniProtKB">
        <authorList>
            <consortium name="Ensembl"/>
        </authorList>
    </citation>
    <scope>IDENTIFICATION</scope>
</reference>
<dbReference type="Ensembl" id="ENSMMOT00000024710.1">
    <property type="protein sequence ID" value="ENSMMOP00000024301.1"/>
    <property type="gene ID" value="ENSMMOG00000018467.1"/>
</dbReference>
<reference evidence="3" key="2">
    <citation type="submission" date="2025-09" db="UniProtKB">
        <authorList>
            <consortium name="Ensembl"/>
        </authorList>
    </citation>
    <scope>IDENTIFICATION</scope>
</reference>
<feature type="domain" description="Spatacsin C-terminal" evidence="2">
    <location>
        <begin position="847"/>
        <end position="1127"/>
    </location>
</feature>
<feature type="region of interest" description="Disordered" evidence="1">
    <location>
        <begin position="588"/>
        <end position="610"/>
    </location>
</feature>
<dbReference type="GO" id="GO:0007409">
    <property type="term" value="P:axonogenesis"/>
    <property type="evidence" value="ECO:0007669"/>
    <property type="project" value="TreeGrafter"/>
</dbReference>
<accession>A0A3Q3XKL6</accession>
<feature type="compositionally biased region" description="Acidic residues" evidence="1">
    <location>
        <begin position="601"/>
        <end position="610"/>
    </location>
</feature>